<reference evidence="1" key="1">
    <citation type="submission" date="2022-03" db="EMBL/GenBank/DDBJ databases">
        <title>Draft genome sequence of Aduncisulcus paluster, a free-living microaerophilic Fornicata.</title>
        <authorList>
            <person name="Yuyama I."/>
            <person name="Kume K."/>
            <person name="Tamura T."/>
            <person name="Inagaki Y."/>
            <person name="Hashimoto T."/>
        </authorList>
    </citation>
    <scope>NUCLEOTIDE SEQUENCE</scope>
    <source>
        <strain evidence="1">NY0171</strain>
    </source>
</reference>
<evidence type="ECO:0000313" key="1">
    <source>
        <dbReference type="EMBL" id="GKT27443.1"/>
    </source>
</evidence>
<keyword evidence="2" id="KW-1185">Reference proteome</keyword>
<sequence>MLCLLQVLKDWKSFRSHILSHDHFRNVTKEEILTKEGELIGKRRYREKCVEQAIKSRIPIPSLIQFMSLKFQDFLKEWFSTYSKPVELCASTCYDSAHRVSQRSLSEERKQALSGVYSVILDKTTTRGKSILAILIYNAKKTTAVGYVDIGSIKDEMWTKSFMDEVYKSYVSELASKHQHETPGITKEFNITDSKGIKKIFRNIIWILGCLPAKMLKFQF</sequence>
<proteinExistence type="predicted"/>
<protein>
    <submittedName>
        <fullName evidence="1">Uncharacterized protein</fullName>
    </submittedName>
</protein>
<dbReference type="Proteomes" id="UP001057375">
    <property type="component" value="Unassembled WGS sequence"/>
</dbReference>
<accession>A0ABQ5K4X1</accession>
<gene>
    <name evidence="1" type="ORF">ADUPG1_000043</name>
</gene>
<evidence type="ECO:0000313" key="2">
    <source>
        <dbReference type="Proteomes" id="UP001057375"/>
    </source>
</evidence>
<comment type="caution">
    <text evidence="1">The sequence shown here is derived from an EMBL/GenBank/DDBJ whole genome shotgun (WGS) entry which is preliminary data.</text>
</comment>
<dbReference type="EMBL" id="BQXS01000015">
    <property type="protein sequence ID" value="GKT27443.1"/>
    <property type="molecule type" value="Genomic_DNA"/>
</dbReference>
<organism evidence="1 2">
    <name type="scientific">Aduncisulcus paluster</name>
    <dbReference type="NCBI Taxonomy" id="2918883"/>
    <lineage>
        <taxon>Eukaryota</taxon>
        <taxon>Metamonada</taxon>
        <taxon>Carpediemonas-like organisms</taxon>
        <taxon>Aduncisulcus</taxon>
    </lineage>
</organism>
<name>A0ABQ5K4X1_9EUKA</name>